<protein>
    <recommendedName>
        <fullName evidence="9">Methylated-DNA--protein-cysteine methyltransferase</fullName>
        <ecNumber evidence="9">2.1.1.63</ecNumber>
    </recommendedName>
    <alternativeName>
        <fullName evidence="9">6-O-methylguanine-DNA methyltransferase</fullName>
        <shortName evidence="9">MGMT</shortName>
    </alternativeName>
    <alternativeName>
        <fullName evidence="9">O-6-methylguanine-DNA-alkyltransferase</fullName>
    </alternativeName>
</protein>
<feature type="domain" description="Methylguanine DNA methyltransferase ribonuclease-like" evidence="11">
    <location>
        <begin position="4"/>
        <end position="71"/>
    </location>
</feature>
<evidence type="ECO:0000256" key="4">
    <source>
        <dbReference type="ARBA" id="ARBA00022603"/>
    </source>
</evidence>
<evidence type="ECO:0000313" key="13">
    <source>
        <dbReference type="Proteomes" id="UP001164748"/>
    </source>
</evidence>
<dbReference type="GO" id="GO:0003908">
    <property type="term" value="F:methylated-DNA-[protein]-cysteine S-methyltransferase activity"/>
    <property type="evidence" value="ECO:0007669"/>
    <property type="project" value="UniProtKB-UniRule"/>
</dbReference>
<dbReference type="GO" id="GO:0032259">
    <property type="term" value="P:methylation"/>
    <property type="evidence" value="ECO:0007669"/>
    <property type="project" value="UniProtKB-KW"/>
</dbReference>
<comment type="catalytic activity">
    <reaction evidence="1 9">
        <text>a 4-O-methyl-thymidine in DNA + L-cysteinyl-[protein] = a thymidine in DNA + S-methyl-L-cysteinyl-[protein]</text>
        <dbReference type="Rhea" id="RHEA:53428"/>
        <dbReference type="Rhea" id="RHEA-COMP:10131"/>
        <dbReference type="Rhea" id="RHEA-COMP:10132"/>
        <dbReference type="Rhea" id="RHEA-COMP:13555"/>
        <dbReference type="Rhea" id="RHEA-COMP:13556"/>
        <dbReference type="ChEBI" id="CHEBI:29950"/>
        <dbReference type="ChEBI" id="CHEBI:82612"/>
        <dbReference type="ChEBI" id="CHEBI:137386"/>
        <dbReference type="ChEBI" id="CHEBI:137387"/>
        <dbReference type="EC" id="2.1.1.63"/>
    </reaction>
</comment>
<accession>A0AA47LSE2</accession>
<feature type="active site" description="Nucleophile; methyl group acceptor" evidence="9">
    <location>
        <position position="126"/>
    </location>
</feature>
<dbReference type="EMBL" id="CP114589">
    <property type="protein sequence ID" value="WBA10143.1"/>
    <property type="molecule type" value="Genomic_DNA"/>
</dbReference>
<dbReference type="AlphaFoldDB" id="A0AA47LSE2"/>
<keyword evidence="4 9" id="KW-0489">Methyltransferase</keyword>
<dbReference type="GO" id="GO:0006307">
    <property type="term" value="P:DNA alkylation repair"/>
    <property type="evidence" value="ECO:0007669"/>
    <property type="project" value="UniProtKB-UniRule"/>
</dbReference>
<dbReference type="Pfam" id="PF02870">
    <property type="entry name" value="Methyltransf_1N"/>
    <property type="match status" value="1"/>
</dbReference>
<name>A0AA47LSE2_9GAMM</name>
<dbReference type="GO" id="GO:0005737">
    <property type="term" value="C:cytoplasm"/>
    <property type="evidence" value="ECO:0007669"/>
    <property type="project" value="UniProtKB-SubCell"/>
</dbReference>
<evidence type="ECO:0000256" key="9">
    <source>
        <dbReference type="HAMAP-Rule" id="MF_00772"/>
    </source>
</evidence>
<evidence type="ECO:0000259" key="11">
    <source>
        <dbReference type="Pfam" id="PF02870"/>
    </source>
</evidence>
<dbReference type="Pfam" id="PF01035">
    <property type="entry name" value="DNA_binding_1"/>
    <property type="match status" value="1"/>
</dbReference>
<comment type="function">
    <text evidence="9">Involved in the cellular defense against the biological effects of O6-methylguanine (O6-MeG) and O4-methylthymine (O4-MeT) in DNA. Repairs the methylated nucleobase in DNA by stoichiometrically transferring the methyl group to a cysteine residue in the enzyme. This is a suicide reaction: the enzyme is irreversibly inactivated.</text>
</comment>
<dbReference type="RefSeq" id="WP_269580179.1">
    <property type="nucleotide sequence ID" value="NZ_CP114589.1"/>
</dbReference>
<dbReference type="InterPro" id="IPR001497">
    <property type="entry name" value="MethylDNA_cys_MeTrfase_AS"/>
</dbReference>
<dbReference type="Proteomes" id="UP001164748">
    <property type="component" value="Plasmid unnamed"/>
</dbReference>
<feature type="domain" description="Methylated-DNA-[protein]-cysteine S-methyltransferase DNA binding" evidence="10">
    <location>
        <begin position="75"/>
        <end position="154"/>
    </location>
</feature>
<evidence type="ECO:0000256" key="1">
    <source>
        <dbReference type="ARBA" id="ARBA00001286"/>
    </source>
</evidence>
<comment type="similarity">
    <text evidence="2 9">Belongs to the MGMT family.</text>
</comment>
<comment type="subcellular location">
    <subcellularLocation>
        <location evidence="9">Cytoplasm</location>
    </subcellularLocation>
</comment>
<evidence type="ECO:0000256" key="3">
    <source>
        <dbReference type="ARBA" id="ARBA00022490"/>
    </source>
</evidence>
<dbReference type="InterPro" id="IPR014048">
    <property type="entry name" value="MethylDNA_cys_MeTrfase_DNA-bd"/>
</dbReference>
<keyword evidence="6 9" id="KW-0227">DNA damage</keyword>
<dbReference type="InterPro" id="IPR036388">
    <property type="entry name" value="WH-like_DNA-bd_sf"/>
</dbReference>
<dbReference type="SUPFAM" id="SSF53155">
    <property type="entry name" value="Methylated DNA-protein cysteine methyltransferase domain"/>
    <property type="match status" value="1"/>
</dbReference>
<keyword evidence="12" id="KW-0614">Plasmid</keyword>
<comment type="miscellaneous">
    <text evidence="9">This enzyme catalyzes only one turnover and therefore is not strictly catalytic. According to one definition, an enzyme is a biocatalyst that acts repeatedly and over many reaction cycles.</text>
</comment>
<dbReference type="NCBIfam" id="TIGR00589">
    <property type="entry name" value="ogt"/>
    <property type="match status" value="1"/>
</dbReference>
<dbReference type="InterPro" id="IPR023546">
    <property type="entry name" value="MGMT"/>
</dbReference>
<evidence type="ECO:0000256" key="7">
    <source>
        <dbReference type="ARBA" id="ARBA00023204"/>
    </source>
</evidence>
<dbReference type="Gene3D" id="1.10.10.10">
    <property type="entry name" value="Winged helix-like DNA-binding domain superfamily/Winged helix DNA-binding domain"/>
    <property type="match status" value="1"/>
</dbReference>
<dbReference type="PANTHER" id="PTHR10815">
    <property type="entry name" value="METHYLATED-DNA--PROTEIN-CYSTEINE METHYLTRANSFERASE"/>
    <property type="match status" value="1"/>
</dbReference>
<evidence type="ECO:0000256" key="6">
    <source>
        <dbReference type="ARBA" id="ARBA00022763"/>
    </source>
</evidence>
<proteinExistence type="inferred from homology"/>
<dbReference type="InterPro" id="IPR036631">
    <property type="entry name" value="MGMT_N_sf"/>
</dbReference>
<keyword evidence="3 9" id="KW-0963">Cytoplasm</keyword>
<dbReference type="SUPFAM" id="SSF46767">
    <property type="entry name" value="Methylated DNA-protein cysteine methyltransferase, C-terminal domain"/>
    <property type="match status" value="1"/>
</dbReference>
<dbReference type="EC" id="2.1.1.63" evidence="9"/>
<evidence type="ECO:0000313" key="12">
    <source>
        <dbReference type="EMBL" id="WBA10143.1"/>
    </source>
</evidence>
<gene>
    <name evidence="12" type="ORF">N8M53_15155</name>
</gene>
<dbReference type="InterPro" id="IPR036217">
    <property type="entry name" value="MethylDNA_cys_MeTrfase_DNAb"/>
</dbReference>
<organism evidence="12 13">
    <name type="scientific">Salinivibrio kushneri</name>
    <dbReference type="NCBI Taxonomy" id="1908198"/>
    <lineage>
        <taxon>Bacteria</taxon>
        <taxon>Pseudomonadati</taxon>
        <taxon>Pseudomonadota</taxon>
        <taxon>Gammaproteobacteria</taxon>
        <taxon>Vibrionales</taxon>
        <taxon>Vibrionaceae</taxon>
        <taxon>Salinivibrio</taxon>
    </lineage>
</organism>
<sequence length="174" mass="18842">MSTKIYSSPLGPLTLLANKQGLTALYLPNRAPNHIDQIRSQESAAILEQACQQLDEYFAGTRQTFSVPLAPQGTAFQQRVWQALQSIPFGETASYQAISHRIGNPKANQAVGSANGKNPISIIIPCHRIIGRRGQLVGYGGGLTAKRTLLMWEATGKWPDYVSTELIGADPALP</sequence>
<evidence type="ECO:0000259" key="10">
    <source>
        <dbReference type="Pfam" id="PF01035"/>
    </source>
</evidence>
<dbReference type="Gene3D" id="3.30.160.70">
    <property type="entry name" value="Methylated DNA-protein cysteine methyltransferase domain"/>
    <property type="match status" value="1"/>
</dbReference>
<dbReference type="HAMAP" id="MF_00772">
    <property type="entry name" value="OGT"/>
    <property type="match status" value="1"/>
</dbReference>
<keyword evidence="5 9" id="KW-0808">Transferase</keyword>
<keyword evidence="7 9" id="KW-0234">DNA repair</keyword>
<evidence type="ECO:0000256" key="5">
    <source>
        <dbReference type="ARBA" id="ARBA00022679"/>
    </source>
</evidence>
<dbReference type="FunFam" id="1.10.10.10:FF:000214">
    <property type="entry name" value="Methylated-DNA--protein-cysteine methyltransferase"/>
    <property type="match status" value="1"/>
</dbReference>
<reference evidence="12" key="1">
    <citation type="submission" date="2022-09" db="EMBL/GenBank/DDBJ databases">
        <authorList>
            <person name="Li Z.-J."/>
        </authorList>
    </citation>
    <scope>NUCLEOTIDE SEQUENCE</scope>
    <source>
        <strain evidence="12">TGB11</strain>
        <plasmid evidence="12">unnamed</plasmid>
    </source>
</reference>
<dbReference type="CDD" id="cd06445">
    <property type="entry name" value="ATase"/>
    <property type="match status" value="1"/>
</dbReference>
<evidence type="ECO:0000256" key="8">
    <source>
        <dbReference type="ARBA" id="ARBA00049348"/>
    </source>
</evidence>
<dbReference type="PANTHER" id="PTHR10815:SF5">
    <property type="entry name" value="METHYLATED-DNA--PROTEIN-CYSTEINE METHYLTRANSFERASE"/>
    <property type="match status" value="1"/>
</dbReference>
<dbReference type="PROSITE" id="PS00374">
    <property type="entry name" value="MGMT"/>
    <property type="match status" value="1"/>
</dbReference>
<comment type="catalytic activity">
    <reaction evidence="8 9">
        <text>a 6-O-methyl-2'-deoxyguanosine in DNA + L-cysteinyl-[protein] = S-methyl-L-cysteinyl-[protein] + a 2'-deoxyguanosine in DNA</text>
        <dbReference type="Rhea" id="RHEA:24000"/>
        <dbReference type="Rhea" id="RHEA-COMP:10131"/>
        <dbReference type="Rhea" id="RHEA-COMP:10132"/>
        <dbReference type="Rhea" id="RHEA-COMP:11367"/>
        <dbReference type="Rhea" id="RHEA-COMP:11368"/>
        <dbReference type="ChEBI" id="CHEBI:29950"/>
        <dbReference type="ChEBI" id="CHEBI:82612"/>
        <dbReference type="ChEBI" id="CHEBI:85445"/>
        <dbReference type="ChEBI" id="CHEBI:85448"/>
        <dbReference type="EC" id="2.1.1.63"/>
    </reaction>
</comment>
<dbReference type="InterPro" id="IPR008332">
    <property type="entry name" value="MethylG_MeTrfase_N"/>
</dbReference>
<evidence type="ECO:0000256" key="2">
    <source>
        <dbReference type="ARBA" id="ARBA00008711"/>
    </source>
</evidence>
<geneLocation type="plasmid" evidence="12 13">
    <name>unnamed</name>
</geneLocation>